<feature type="compositionally biased region" description="Polar residues" evidence="1">
    <location>
        <begin position="148"/>
        <end position="159"/>
    </location>
</feature>
<evidence type="ECO:0000313" key="3">
    <source>
        <dbReference type="Proteomes" id="UP001373714"/>
    </source>
</evidence>
<feature type="compositionally biased region" description="Polar residues" evidence="1">
    <location>
        <begin position="219"/>
        <end position="231"/>
    </location>
</feature>
<proteinExistence type="predicted"/>
<feature type="compositionally biased region" description="Pro residues" evidence="1">
    <location>
        <begin position="38"/>
        <end position="47"/>
    </location>
</feature>
<feature type="compositionally biased region" description="Basic and acidic residues" evidence="1">
    <location>
        <begin position="261"/>
        <end position="298"/>
    </location>
</feature>
<gene>
    <name evidence="2" type="ORF">TWF730_006674</name>
</gene>
<dbReference type="AlphaFoldDB" id="A0AAV9VFG3"/>
<sequence>MDIDQPDPIYSDPPLPAQPDRKRPRLSVDVGVLVTRSSPPPTQPGSPPARLVTPPRKPWPTRLQKDDIVSLEDRLRYLESLVDDTSNTNIPRAQRRVDELRHTGGSLASIHVTESLRTSVTQEDYGKIRDEEIRDELHRDQHRKVPTTARNRTRASGLSDTPEDRIVERMRAITLWNPIAVDEAARRNRAQFEALKAKIYKELAEEKEAKSSAPGDQNAARNQATETTSPLEYSEGRLEQPKLDRTSGDKGTGASSSINGMHERITVAFRTENKRRQEQEKKSKEEQEEQKDKSWIPK</sequence>
<evidence type="ECO:0000313" key="2">
    <source>
        <dbReference type="EMBL" id="KAK6360533.1"/>
    </source>
</evidence>
<feature type="region of interest" description="Disordered" evidence="1">
    <location>
        <begin position="206"/>
        <end position="298"/>
    </location>
</feature>
<protein>
    <submittedName>
        <fullName evidence="2">Uncharacterized protein</fullName>
    </submittedName>
</protein>
<name>A0AAV9VFG3_9PEZI</name>
<reference evidence="2 3" key="1">
    <citation type="submission" date="2019-10" db="EMBL/GenBank/DDBJ databases">
        <authorList>
            <person name="Palmer J.M."/>
        </authorList>
    </citation>
    <scope>NUCLEOTIDE SEQUENCE [LARGE SCALE GENOMIC DNA]</scope>
    <source>
        <strain evidence="2 3">TWF730</strain>
    </source>
</reference>
<evidence type="ECO:0000256" key="1">
    <source>
        <dbReference type="SAM" id="MobiDB-lite"/>
    </source>
</evidence>
<keyword evidence="3" id="KW-1185">Reference proteome</keyword>
<comment type="caution">
    <text evidence="2">The sequence shown here is derived from an EMBL/GenBank/DDBJ whole genome shotgun (WGS) entry which is preliminary data.</text>
</comment>
<feature type="region of interest" description="Disordered" evidence="1">
    <location>
        <begin position="141"/>
        <end position="163"/>
    </location>
</feature>
<organism evidence="2 3">
    <name type="scientific">Orbilia blumenaviensis</name>
    <dbReference type="NCBI Taxonomy" id="1796055"/>
    <lineage>
        <taxon>Eukaryota</taxon>
        <taxon>Fungi</taxon>
        <taxon>Dikarya</taxon>
        <taxon>Ascomycota</taxon>
        <taxon>Pezizomycotina</taxon>
        <taxon>Orbiliomycetes</taxon>
        <taxon>Orbiliales</taxon>
        <taxon>Orbiliaceae</taxon>
        <taxon>Orbilia</taxon>
    </lineage>
</organism>
<accession>A0AAV9VFG3</accession>
<dbReference type="EMBL" id="JAVHNS010000003">
    <property type="protein sequence ID" value="KAK6360533.1"/>
    <property type="molecule type" value="Genomic_DNA"/>
</dbReference>
<dbReference type="Proteomes" id="UP001373714">
    <property type="component" value="Unassembled WGS sequence"/>
</dbReference>
<feature type="region of interest" description="Disordered" evidence="1">
    <location>
        <begin position="1"/>
        <end position="62"/>
    </location>
</feature>
<feature type="compositionally biased region" description="Basic and acidic residues" evidence="1">
    <location>
        <begin position="234"/>
        <end position="248"/>
    </location>
</feature>